<evidence type="ECO:0000259" key="1">
    <source>
        <dbReference type="Pfam" id="PF13173"/>
    </source>
</evidence>
<reference evidence="3" key="1">
    <citation type="journal article" date="2014" name="Int. J. Syst. Evol. Microbiol.">
        <title>Complete genome sequence of Corynebacterium casei LMG S-19264T (=DSM 44701T), isolated from a smear-ripened cheese.</title>
        <authorList>
            <consortium name="US DOE Joint Genome Institute (JGI-PGF)"/>
            <person name="Walter F."/>
            <person name="Albersmeier A."/>
            <person name="Kalinowski J."/>
            <person name="Ruckert C."/>
        </authorList>
    </citation>
    <scope>NUCLEOTIDE SEQUENCE</scope>
    <source>
        <strain evidence="3">CGMCC 1.15958</strain>
    </source>
</reference>
<evidence type="ECO:0000313" key="4">
    <source>
        <dbReference type="Proteomes" id="UP000609064"/>
    </source>
</evidence>
<feature type="domain" description="DUF4143" evidence="2">
    <location>
        <begin position="175"/>
        <end position="334"/>
    </location>
</feature>
<protein>
    <submittedName>
        <fullName evidence="3">ATPase</fullName>
    </submittedName>
</protein>
<dbReference type="PANTHER" id="PTHR43566:SF2">
    <property type="entry name" value="DUF4143 DOMAIN-CONTAINING PROTEIN"/>
    <property type="match status" value="1"/>
</dbReference>
<evidence type="ECO:0000259" key="2">
    <source>
        <dbReference type="Pfam" id="PF13635"/>
    </source>
</evidence>
<evidence type="ECO:0000313" key="3">
    <source>
        <dbReference type="EMBL" id="GGD63030.1"/>
    </source>
</evidence>
<dbReference type="InterPro" id="IPR025420">
    <property type="entry name" value="DUF4143"/>
</dbReference>
<sequence>MITRQILSEAQHALTQFRALCITGPRQSGKTTLSKKLFEGKPYVNFENPTVQFEAEQNPESFLSKYLEGAVFDEIQRVPHIFRYLQEILDNNNRRGQFILTGSNNFLLQEQVSQSLAGRAGYLSLLPLSYAELVENNLASDNINDHILTGGYPEIWHEKLNPSIWMNSYIQTYVQRDVRLLRNITNLATFNRFIYLCANYAGQILNRDDLAQKTGVDTKTILAWLGLLENSYVIFQLQPWYNNMNKRIIKSPKLYFYDTALLCHLLGIKTESVLQSNAAYGAIFENWIISEIRKNNFNAAQTEGMYYFRDSAGNEVDLINEKDGRALAIEIKSSKKMDDSMLRGLKYWQKLQPNSQSVLLYGGMSDDVINDKMSVLPWAEVANL</sequence>
<dbReference type="InterPro" id="IPR027417">
    <property type="entry name" value="P-loop_NTPase"/>
</dbReference>
<dbReference type="AlphaFoldDB" id="A0A917DRY3"/>
<dbReference type="Proteomes" id="UP000609064">
    <property type="component" value="Unassembled WGS sequence"/>
</dbReference>
<name>A0A917DRY3_9BACT</name>
<comment type="caution">
    <text evidence="3">The sequence shown here is derived from an EMBL/GenBank/DDBJ whole genome shotgun (WGS) entry which is preliminary data.</text>
</comment>
<gene>
    <name evidence="3" type="ORF">GCM10011514_28860</name>
</gene>
<dbReference type="RefSeq" id="WP_188766810.1">
    <property type="nucleotide sequence ID" value="NZ_BMKK01000005.1"/>
</dbReference>
<dbReference type="PANTHER" id="PTHR43566">
    <property type="entry name" value="CONSERVED PROTEIN"/>
    <property type="match status" value="1"/>
</dbReference>
<keyword evidence="4" id="KW-1185">Reference proteome</keyword>
<dbReference type="Pfam" id="PF13635">
    <property type="entry name" value="DUF4143"/>
    <property type="match status" value="1"/>
</dbReference>
<feature type="domain" description="AAA" evidence="1">
    <location>
        <begin position="17"/>
        <end position="133"/>
    </location>
</feature>
<dbReference type="Pfam" id="PF13173">
    <property type="entry name" value="AAA_14"/>
    <property type="match status" value="1"/>
</dbReference>
<dbReference type="SUPFAM" id="SSF52540">
    <property type="entry name" value="P-loop containing nucleoside triphosphate hydrolases"/>
    <property type="match status" value="1"/>
</dbReference>
<accession>A0A917DRY3</accession>
<dbReference type="InterPro" id="IPR041682">
    <property type="entry name" value="AAA_14"/>
</dbReference>
<reference evidence="3" key="2">
    <citation type="submission" date="2020-09" db="EMBL/GenBank/DDBJ databases">
        <authorList>
            <person name="Sun Q."/>
            <person name="Zhou Y."/>
        </authorList>
    </citation>
    <scope>NUCLEOTIDE SEQUENCE</scope>
    <source>
        <strain evidence="3">CGMCC 1.15958</strain>
    </source>
</reference>
<proteinExistence type="predicted"/>
<organism evidence="3 4">
    <name type="scientific">Emticicia aquatilis</name>
    <dbReference type="NCBI Taxonomy" id="1537369"/>
    <lineage>
        <taxon>Bacteria</taxon>
        <taxon>Pseudomonadati</taxon>
        <taxon>Bacteroidota</taxon>
        <taxon>Cytophagia</taxon>
        <taxon>Cytophagales</taxon>
        <taxon>Leadbetterellaceae</taxon>
        <taxon>Emticicia</taxon>
    </lineage>
</organism>
<dbReference type="EMBL" id="BMKK01000005">
    <property type="protein sequence ID" value="GGD63030.1"/>
    <property type="molecule type" value="Genomic_DNA"/>
</dbReference>